<feature type="compositionally biased region" description="Pro residues" evidence="1">
    <location>
        <begin position="52"/>
        <end position="63"/>
    </location>
</feature>
<dbReference type="EMBL" id="JARH01000224">
    <property type="protein sequence ID" value="EXF83577.1"/>
    <property type="molecule type" value="Genomic_DNA"/>
</dbReference>
<feature type="region of interest" description="Disordered" evidence="1">
    <location>
        <begin position="325"/>
        <end position="468"/>
    </location>
</feature>
<evidence type="ECO:0000313" key="4">
    <source>
        <dbReference type="Proteomes" id="UP000020467"/>
    </source>
</evidence>
<dbReference type="HOGENOM" id="CLU_595808_0_0_1"/>
<feature type="compositionally biased region" description="Polar residues" evidence="1">
    <location>
        <begin position="326"/>
        <end position="342"/>
    </location>
</feature>
<keyword evidence="2" id="KW-1133">Transmembrane helix</keyword>
<dbReference type="AlphaFoldDB" id="A0A010QTQ9"/>
<feature type="region of interest" description="Disordered" evidence="1">
    <location>
        <begin position="1"/>
        <end position="168"/>
    </location>
</feature>
<gene>
    <name evidence="3" type="ORF">CFIO01_00719</name>
</gene>
<organism evidence="3 4">
    <name type="scientific">Colletotrichum fioriniae PJ7</name>
    <dbReference type="NCBI Taxonomy" id="1445577"/>
    <lineage>
        <taxon>Eukaryota</taxon>
        <taxon>Fungi</taxon>
        <taxon>Dikarya</taxon>
        <taxon>Ascomycota</taxon>
        <taxon>Pezizomycotina</taxon>
        <taxon>Sordariomycetes</taxon>
        <taxon>Hypocreomycetidae</taxon>
        <taxon>Glomerellales</taxon>
        <taxon>Glomerellaceae</taxon>
        <taxon>Colletotrichum</taxon>
        <taxon>Colletotrichum acutatum species complex</taxon>
    </lineage>
</organism>
<feature type="compositionally biased region" description="Polar residues" evidence="1">
    <location>
        <begin position="137"/>
        <end position="150"/>
    </location>
</feature>
<feature type="compositionally biased region" description="Basic and acidic residues" evidence="1">
    <location>
        <begin position="18"/>
        <end position="34"/>
    </location>
</feature>
<dbReference type="KEGG" id="cfj:CFIO01_00719"/>
<accession>A0A010QTQ9</accession>
<name>A0A010QTQ9_9PEZI</name>
<sequence length="481" mass="52090">MVSPMGTLRRRAIRRPRYIRDDLQIEVRDDKGEISSDDEDSPSPKSTTFPPGARPTAPPPPPAVGVAPPAVLNPANPTDTESSTSSDSPSPTSTEFPRPTEPPRGPQRGETGATPFSSTISTTTESSSSTKTLPTAIPNSRSTTSFDSQPTGGTTRGGNETGLGNDRSDDIGWTPTAIAFGTIAIAALFLVIGVGIWWCLRYRKRRQARHLYERSISPDNHQYWDPSSTFSPPTMPAARPSRRSPSSIFAELMGHAYAAENGSAGNGTYGNDRNSLTPQGYLDEKRYDPARQLPILEPAPVAQPNVRNSIASWIRRHHPLKLNPMSGRSSMYSTRSGFGASTNNVNAPPVPNVPDAYRSTDQVEQSGLAPPPQQRYVSSSQYDTGSPSTDYNTNSLLSLYQTQPPQQPGQQQPPAAPWLQDPPPVVFGERGVSMAPTEATESTWRSWGGGVNNPPQHQQQAPPETPRKGWIEKCIKFGGLK</sequence>
<dbReference type="OrthoDB" id="5238281at2759"/>
<keyword evidence="2" id="KW-0812">Transmembrane</keyword>
<reference evidence="3 4" key="1">
    <citation type="submission" date="2014-02" db="EMBL/GenBank/DDBJ databases">
        <title>The genome sequence of Colletotrichum fioriniae PJ7.</title>
        <authorList>
            <person name="Baroncelli R."/>
            <person name="Thon M.R."/>
        </authorList>
    </citation>
    <scope>NUCLEOTIDE SEQUENCE [LARGE SCALE GENOMIC DNA]</scope>
    <source>
        <strain evidence="3 4">PJ7</strain>
    </source>
</reference>
<dbReference type="Proteomes" id="UP000020467">
    <property type="component" value="Unassembled WGS sequence"/>
</dbReference>
<dbReference type="eggNOG" id="ENOG502RVYV">
    <property type="taxonomic scope" value="Eukaryota"/>
</dbReference>
<feature type="compositionally biased region" description="Basic residues" evidence="1">
    <location>
        <begin position="8"/>
        <end position="17"/>
    </location>
</feature>
<feature type="compositionally biased region" description="Polar residues" evidence="1">
    <location>
        <begin position="375"/>
        <end position="400"/>
    </location>
</feature>
<comment type="caution">
    <text evidence="3">The sequence shown here is derived from an EMBL/GenBank/DDBJ whole genome shotgun (WGS) entry which is preliminary data.</text>
</comment>
<feature type="transmembrane region" description="Helical" evidence="2">
    <location>
        <begin position="177"/>
        <end position="200"/>
    </location>
</feature>
<feature type="compositionally biased region" description="Low complexity" evidence="1">
    <location>
        <begin position="64"/>
        <end position="95"/>
    </location>
</feature>
<feature type="compositionally biased region" description="Low complexity" evidence="1">
    <location>
        <begin position="114"/>
        <end position="132"/>
    </location>
</feature>
<protein>
    <submittedName>
        <fullName evidence="3">Uncharacterized protein</fullName>
    </submittedName>
</protein>
<feature type="compositionally biased region" description="Low complexity" evidence="1">
    <location>
        <begin position="401"/>
        <end position="413"/>
    </location>
</feature>
<keyword evidence="2" id="KW-0472">Membrane</keyword>
<feature type="compositionally biased region" description="Pro residues" evidence="1">
    <location>
        <begin position="414"/>
        <end position="425"/>
    </location>
</feature>
<keyword evidence="4" id="KW-1185">Reference proteome</keyword>
<evidence type="ECO:0000313" key="3">
    <source>
        <dbReference type="EMBL" id="EXF83577.1"/>
    </source>
</evidence>
<proteinExistence type="predicted"/>
<evidence type="ECO:0000256" key="1">
    <source>
        <dbReference type="SAM" id="MobiDB-lite"/>
    </source>
</evidence>
<evidence type="ECO:0000256" key="2">
    <source>
        <dbReference type="SAM" id="Phobius"/>
    </source>
</evidence>